<comment type="caution">
    <text evidence="1">The sequence shown here is derived from an EMBL/GenBank/DDBJ whole genome shotgun (WGS) entry which is preliminary data.</text>
</comment>
<evidence type="ECO:0000313" key="2">
    <source>
        <dbReference type="Proteomes" id="UP001190700"/>
    </source>
</evidence>
<evidence type="ECO:0000313" key="1">
    <source>
        <dbReference type="EMBL" id="KAK3246115.1"/>
    </source>
</evidence>
<protein>
    <submittedName>
        <fullName evidence="1">Uncharacterized protein</fullName>
    </submittedName>
</protein>
<dbReference type="Proteomes" id="UP001190700">
    <property type="component" value="Unassembled WGS sequence"/>
</dbReference>
<keyword evidence="2" id="KW-1185">Reference proteome</keyword>
<reference evidence="1 2" key="1">
    <citation type="journal article" date="2015" name="Genome Biol. Evol.">
        <title>Comparative Genomics of a Bacterivorous Green Alga Reveals Evolutionary Causalities and Consequences of Phago-Mixotrophic Mode of Nutrition.</title>
        <authorList>
            <person name="Burns J.A."/>
            <person name="Paasch A."/>
            <person name="Narechania A."/>
            <person name="Kim E."/>
        </authorList>
    </citation>
    <scope>NUCLEOTIDE SEQUENCE [LARGE SCALE GENOMIC DNA]</scope>
    <source>
        <strain evidence="1 2">PLY_AMNH</strain>
    </source>
</reference>
<proteinExistence type="predicted"/>
<organism evidence="1 2">
    <name type="scientific">Cymbomonas tetramitiformis</name>
    <dbReference type="NCBI Taxonomy" id="36881"/>
    <lineage>
        <taxon>Eukaryota</taxon>
        <taxon>Viridiplantae</taxon>
        <taxon>Chlorophyta</taxon>
        <taxon>Pyramimonadophyceae</taxon>
        <taxon>Pyramimonadales</taxon>
        <taxon>Pyramimonadaceae</taxon>
        <taxon>Cymbomonas</taxon>
    </lineage>
</organism>
<gene>
    <name evidence="1" type="ORF">CYMTET_44336</name>
</gene>
<dbReference type="EMBL" id="LGRX02030095">
    <property type="protein sequence ID" value="KAK3246115.1"/>
    <property type="molecule type" value="Genomic_DNA"/>
</dbReference>
<name>A0AAE0F0S7_9CHLO</name>
<sequence length="215" mass="23667">MGWSGDTLLEMSDGKGIRAHNLKAGDRLRSDTGDAVRVECVVVTNIEQGAGGEGLCTLNFQENVRPDVNLDDFAASTRPLARGHHWNPIFVPGRLRKGSMNWRFIRDVALCEVGVKKDAFAYDIVLNSVDRRRLVSVFGGIFIPGLGHNIGDPLIAHPYFGTELVINDLKRDPAYAQSGRVVLLEKNYVRSQDAMRTVQRIVVSAGEDSEMCTVA</sequence>
<accession>A0AAE0F0S7</accession>
<dbReference type="AlphaFoldDB" id="A0AAE0F0S7"/>